<evidence type="ECO:0000259" key="9">
    <source>
        <dbReference type="Pfam" id="PF01035"/>
    </source>
</evidence>
<dbReference type="NCBIfam" id="TIGR00589">
    <property type="entry name" value="ogt"/>
    <property type="match status" value="1"/>
</dbReference>
<evidence type="ECO:0000256" key="8">
    <source>
        <dbReference type="ARBA" id="ARBA00049348"/>
    </source>
</evidence>
<proteinExistence type="inferred from homology"/>
<dbReference type="GO" id="GO:0032259">
    <property type="term" value="P:methylation"/>
    <property type="evidence" value="ECO:0007669"/>
    <property type="project" value="UniProtKB-KW"/>
</dbReference>
<evidence type="ECO:0000256" key="1">
    <source>
        <dbReference type="ARBA" id="ARBA00001286"/>
    </source>
</evidence>
<evidence type="ECO:0000256" key="7">
    <source>
        <dbReference type="ARBA" id="ARBA00023204"/>
    </source>
</evidence>
<reference evidence="10" key="1">
    <citation type="journal article" date="2014" name="Genome Biol. Evol.">
        <title>Pangenome evidence for extensive interdomain horizontal transfer affecting lineage core and shell genes in uncultured planktonic thaumarchaeota and euryarchaeota.</title>
        <authorList>
            <person name="Deschamps P."/>
            <person name="Zivanovic Y."/>
            <person name="Moreira D."/>
            <person name="Rodriguez-Valera F."/>
            <person name="Lopez-Garcia P."/>
        </authorList>
    </citation>
    <scope>NUCLEOTIDE SEQUENCE</scope>
</reference>
<dbReference type="AlphaFoldDB" id="A0A075GPF7"/>
<keyword evidence="4 10" id="KW-0489">Methyltransferase</keyword>
<dbReference type="EC" id="2.1.1.63" evidence="3"/>
<comment type="catalytic activity">
    <reaction evidence="1">
        <text>a 4-O-methyl-thymidine in DNA + L-cysteinyl-[protein] = a thymidine in DNA + S-methyl-L-cysteinyl-[protein]</text>
        <dbReference type="Rhea" id="RHEA:53428"/>
        <dbReference type="Rhea" id="RHEA-COMP:10131"/>
        <dbReference type="Rhea" id="RHEA-COMP:10132"/>
        <dbReference type="Rhea" id="RHEA-COMP:13555"/>
        <dbReference type="Rhea" id="RHEA-COMP:13556"/>
        <dbReference type="ChEBI" id="CHEBI:29950"/>
        <dbReference type="ChEBI" id="CHEBI:82612"/>
        <dbReference type="ChEBI" id="CHEBI:137386"/>
        <dbReference type="ChEBI" id="CHEBI:137387"/>
        <dbReference type="EC" id="2.1.1.63"/>
    </reaction>
</comment>
<comment type="catalytic activity">
    <reaction evidence="8">
        <text>a 6-O-methyl-2'-deoxyguanosine in DNA + L-cysteinyl-[protein] = S-methyl-L-cysteinyl-[protein] + a 2'-deoxyguanosine in DNA</text>
        <dbReference type="Rhea" id="RHEA:24000"/>
        <dbReference type="Rhea" id="RHEA-COMP:10131"/>
        <dbReference type="Rhea" id="RHEA-COMP:10132"/>
        <dbReference type="Rhea" id="RHEA-COMP:11367"/>
        <dbReference type="Rhea" id="RHEA-COMP:11368"/>
        <dbReference type="ChEBI" id="CHEBI:29950"/>
        <dbReference type="ChEBI" id="CHEBI:82612"/>
        <dbReference type="ChEBI" id="CHEBI:85445"/>
        <dbReference type="ChEBI" id="CHEBI:85448"/>
        <dbReference type="EC" id="2.1.1.63"/>
    </reaction>
</comment>
<dbReference type="EMBL" id="KF900752">
    <property type="protein sequence ID" value="AIF05881.1"/>
    <property type="molecule type" value="Genomic_DNA"/>
</dbReference>
<organism evidence="10">
    <name type="scientific">uncultured marine group II/III euryarchaeote KM3_188_A01</name>
    <dbReference type="NCBI Taxonomy" id="1457953"/>
    <lineage>
        <taxon>Archaea</taxon>
        <taxon>Methanobacteriati</taxon>
        <taxon>Methanobacteriota</taxon>
        <taxon>environmental samples</taxon>
    </lineage>
</organism>
<dbReference type="CDD" id="cd06445">
    <property type="entry name" value="ATase"/>
    <property type="match status" value="1"/>
</dbReference>
<evidence type="ECO:0000256" key="4">
    <source>
        <dbReference type="ARBA" id="ARBA00022603"/>
    </source>
</evidence>
<dbReference type="PANTHER" id="PTHR10815:SF13">
    <property type="entry name" value="METHYLATED-DNA--PROTEIN-CYSTEINE METHYLTRANSFERASE"/>
    <property type="match status" value="1"/>
</dbReference>
<dbReference type="InterPro" id="IPR036631">
    <property type="entry name" value="MGMT_N_sf"/>
</dbReference>
<dbReference type="FunFam" id="1.10.10.10:FF:000214">
    <property type="entry name" value="Methylated-DNA--protein-cysteine methyltransferase"/>
    <property type="match status" value="1"/>
</dbReference>
<dbReference type="PANTHER" id="PTHR10815">
    <property type="entry name" value="METHYLATED-DNA--PROTEIN-CYSTEINE METHYLTRANSFERASE"/>
    <property type="match status" value="1"/>
</dbReference>
<dbReference type="Gene3D" id="1.10.10.10">
    <property type="entry name" value="Winged helix-like DNA-binding domain superfamily/Winged helix DNA-binding domain"/>
    <property type="match status" value="1"/>
</dbReference>
<sequence length="162" mass="16646">MELFAVASPLGPLALTLDGDAVTRLEFPRSARTGAPVMGAGDGPRSLAGERVARALSAYFDAGEPPALMLRPGGTAFQQRVWEALRAVPAGETATYGELAARAGSRRAARAVGQACARNPIPVLIPCHRAVGTSGPGGWSGLPGAKEWLLAHEADAINRAAP</sequence>
<gene>
    <name evidence="10" type="primary">MGMT</name>
    <name evidence="10" type="synonym">ogt</name>
</gene>
<dbReference type="InterPro" id="IPR036217">
    <property type="entry name" value="MethylDNA_cys_MeTrfase_DNAb"/>
</dbReference>
<evidence type="ECO:0000256" key="6">
    <source>
        <dbReference type="ARBA" id="ARBA00022763"/>
    </source>
</evidence>
<protein>
    <recommendedName>
        <fullName evidence="3">methylated-DNA--[protein]-cysteine S-methyltransferase</fullName>
        <ecNumber evidence="3">2.1.1.63</ecNumber>
    </recommendedName>
</protein>
<dbReference type="Gene3D" id="3.30.160.70">
    <property type="entry name" value="Methylated DNA-protein cysteine methyltransferase domain"/>
    <property type="match status" value="1"/>
</dbReference>
<dbReference type="GO" id="GO:0003908">
    <property type="term" value="F:methylated-DNA-[protein]-cysteine S-methyltransferase activity"/>
    <property type="evidence" value="ECO:0007669"/>
    <property type="project" value="UniProtKB-EC"/>
</dbReference>
<name>A0A075GPF7_9EURY</name>
<comment type="similarity">
    <text evidence="2">Belongs to the MGMT family.</text>
</comment>
<feature type="domain" description="Methylated-DNA-[protein]-cysteine S-methyltransferase DNA binding" evidence="9">
    <location>
        <begin position="76"/>
        <end position="154"/>
    </location>
</feature>
<keyword evidence="7" id="KW-0234">DNA repair</keyword>
<dbReference type="SUPFAM" id="SSF46767">
    <property type="entry name" value="Methylated DNA-protein cysteine methyltransferase, C-terminal domain"/>
    <property type="match status" value="1"/>
</dbReference>
<dbReference type="GO" id="GO:0006281">
    <property type="term" value="P:DNA repair"/>
    <property type="evidence" value="ECO:0007669"/>
    <property type="project" value="UniProtKB-KW"/>
</dbReference>
<evidence type="ECO:0000256" key="5">
    <source>
        <dbReference type="ARBA" id="ARBA00022679"/>
    </source>
</evidence>
<evidence type="ECO:0000256" key="2">
    <source>
        <dbReference type="ARBA" id="ARBA00008711"/>
    </source>
</evidence>
<dbReference type="SUPFAM" id="SSF53155">
    <property type="entry name" value="Methylated DNA-protein cysteine methyltransferase domain"/>
    <property type="match status" value="1"/>
</dbReference>
<evidence type="ECO:0000313" key="10">
    <source>
        <dbReference type="EMBL" id="AIF05881.1"/>
    </source>
</evidence>
<evidence type="ECO:0000256" key="3">
    <source>
        <dbReference type="ARBA" id="ARBA00011918"/>
    </source>
</evidence>
<dbReference type="InterPro" id="IPR014048">
    <property type="entry name" value="MethylDNA_cys_MeTrfase_DNA-bd"/>
</dbReference>
<dbReference type="InterPro" id="IPR036388">
    <property type="entry name" value="WH-like_DNA-bd_sf"/>
</dbReference>
<keyword evidence="6" id="KW-0227">DNA damage</keyword>
<dbReference type="Pfam" id="PF01035">
    <property type="entry name" value="DNA_binding_1"/>
    <property type="match status" value="1"/>
</dbReference>
<keyword evidence="5 10" id="KW-0808">Transferase</keyword>
<accession>A0A075GPF7</accession>